<keyword evidence="4 5" id="KW-0472">Membrane</keyword>
<evidence type="ECO:0000256" key="2">
    <source>
        <dbReference type="ARBA" id="ARBA00022692"/>
    </source>
</evidence>
<dbReference type="OrthoDB" id="9810556at2"/>
<evidence type="ECO:0000256" key="5">
    <source>
        <dbReference type="SAM" id="Phobius"/>
    </source>
</evidence>
<keyword evidence="8" id="KW-1185">Reference proteome</keyword>
<dbReference type="InterPro" id="IPR000620">
    <property type="entry name" value="EamA_dom"/>
</dbReference>
<accession>A0A845BQX0</accession>
<dbReference type="AlphaFoldDB" id="A0A845BQX0"/>
<feature type="transmembrane region" description="Helical" evidence="5">
    <location>
        <begin position="250"/>
        <end position="269"/>
    </location>
</feature>
<dbReference type="Gene3D" id="1.10.3730.20">
    <property type="match status" value="1"/>
</dbReference>
<feature type="transmembrane region" description="Helical" evidence="5">
    <location>
        <begin position="128"/>
        <end position="147"/>
    </location>
</feature>
<keyword evidence="2 5" id="KW-0812">Transmembrane</keyword>
<comment type="subcellular location">
    <subcellularLocation>
        <location evidence="1">Membrane</location>
        <topology evidence="1">Multi-pass membrane protein</topology>
    </subcellularLocation>
</comment>
<dbReference type="InterPro" id="IPR037185">
    <property type="entry name" value="EmrE-like"/>
</dbReference>
<feature type="transmembrane region" description="Helical" evidence="5">
    <location>
        <begin position="217"/>
        <end position="238"/>
    </location>
</feature>
<dbReference type="Pfam" id="PF00892">
    <property type="entry name" value="EamA"/>
    <property type="match status" value="2"/>
</dbReference>
<evidence type="ECO:0000256" key="3">
    <source>
        <dbReference type="ARBA" id="ARBA00022989"/>
    </source>
</evidence>
<feature type="transmembrane region" description="Helical" evidence="5">
    <location>
        <begin position="184"/>
        <end position="205"/>
    </location>
</feature>
<feature type="transmembrane region" description="Helical" evidence="5">
    <location>
        <begin position="153"/>
        <end position="172"/>
    </location>
</feature>
<keyword evidence="3 5" id="KW-1133">Transmembrane helix</keyword>
<evidence type="ECO:0000256" key="4">
    <source>
        <dbReference type="ARBA" id="ARBA00023136"/>
    </source>
</evidence>
<name>A0A845BQX0_9PROT</name>
<feature type="transmembrane region" description="Helical" evidence="5">
    <location>
        <begin position="69"/>
        <end position="90"/>
    </location>
</feature>
<organism evidence="7 8">
    <name type="scientific">Teichococcus coralli</name>
    <dbReference type="NCBI Taxonomy" id="2545983"/>
    <lineage>
        <taxon>Bacteria</taxon>
        <taxon>Pseudomonadati</taxon>
        <taxon>Pseudomonadota</taxon>
        <taxon>Alphaproteobacteria</taxon>
        <taxon>Acetobacterales</taxon>
        <taxon>Roseomonadaceae</taxon>
        <taxon>Roseomonas</taxon>
    </lineage>
</organism>
<feature type="domain" description="EamA" evidence="6">
    <location>
        <begin position="154"/>
        <end position="290"/>
    </location>
</feature>
<dbReference type="PANTHER" id="PTHR32322">
    <property type="entry name" value="INNER MEMBRANE TRANSPORTER"/>
    <property type="match status" value="1"/>
</dbReference>
<dbReference type="GO" id="GO:0016020">
    <property type="term" value="C:membrane"/>
    <property type="evidence" value="ECO:0007669"/>
    <property type="project" value="UniProtKB-SubCell"/>
</dbReference>
<evidence type="ECO:0000313" key="7">
    <source>
        <dbReference type="EMBL" id="MXP65789.1"/>
    </source>
</evidence>
<dbReference type="PANTHER" id="PTHR32322:SF9">
    <property type="entry name" value="AMINO-ACID METABOLITE EFFLUX PUMP-RELATED"/>
    <property type="match status" value="1"/>
</dbReference>
<sequence length="303" mass="31231">MPTTMTPRLWGLLLLLALAWGCSFFFMAVAVKALPPLTIVLGRVALASALLWGLLALNGQRLPLRAPVLLACLGMAVLNNLVPFSLIVWAQQSISSSLASVVNAATPVFTACVAHVATRDEKLSGPRLLGVLTGLAGVAVLAGPAALRQGAEWPGILAGLGACLSYALAAVWGRRFRALGVPPLAAAAGQTTASTLLALPLVALLDQPWSLPSPAPEAVLALLALGLISTGFAYTLFFRILDQAGATNSALVTQLVPVMAILLGVLVLGESLLPRQLAGMALIALGFALLDGRLLRPLAPLRG</sequence>
<evidence type="ECO:0000313" key="8">
    <source>
        <dbReference type="Proteomes" id="UP000460715"/>
    </source>
</evidence>
<gene>
    <name evidence="7" type="ORF">E0493_20785</name>
</gene>
<feature type="transmembrane region" description="Helical" evidence="5">
    <location>
        <begin position="37"/>
        <end position="57"/>
    </location>
</feature>
<protein>
    <submittedName>
        <fullName evidence="7">DMT family transporter</fullName>
    </submittedName>
</protein>
<feature type="transmembrane region" description="Helical" evidence="5">
    <location>
        <begin position="12"/>
        <end position="31"/>
    </location>
</feature>
<evidence type="ECO:0000256" key="1">
    <source>
        <dbReference type="ARBA" id="ARBA00004141"/>
    </source>
</evidence>
<dbReference type="InterPro" id="IPR050638">
    <property type="entry name" value="AA-Vitamin_Transporters"/>
</dbReference>
<proteinExistence type="predicted"/>
<dbReference type="SUPFAM" id="SSF103481">
    <property type="entry name" value="Multidrug resistance efflux transporter EmrE"/>
    <property type="match status" value="2"/>
</dbReference>
<feature type="domain" description="EamA" evidence="6">
    <location>
        <begin position="12"/>
        <end position="141"/>
    </location>
</feature>
<feature type="transmembrane region" description="Helical" evidence="5">
    <location>
        <begin position="96"/>
        <end position="116"/>
    </location>
</feature>
<dbReference type="EMBL" id="SNVJ01000028">
    <property type="protein sequence ID" value="MXP65789.1"/>
    <property type="molecule type" value="Genomic_DNA"/>
</dbReference>
<comment type="caution">
    <text evidence="7">The sequence shown here is derived from an EMBL/GenBank/DDBJ whole genome shotgun (WGS) entry which is preliminary data.</text>
</comment>
<evidence type="ECO:0000259" key="6">
    <source>
        <dbReference type="Pfam" id="PF00892"/>
    </source>
</evidence>
<dbReference type="RefSeq" id="WP_160939198.1">
    <property type="nucleotide sequence ID" value="NZ_SNVJ01000028.1"/>
</dbReference>
<reference evidence="7 8" key="1">
    <citation type="submission" date="2019-03" db="EMBL/GenBank/DDBJ databases">
        <title>Roseomonas sp. a novel Roseomonas species isolated from Sea whip Gorgonian.</title>
        <authorList>
            <person name="Li F."/>
            <person name="Pan X."/>
            <person name="Huang S."/>
            <person name="Li Z."/>
            <person name="Meng B."/>
        </authorList>
    </citation>
    <scope>NUCLEOTIDE SEQUENCE [LARGE SCALE GENOMIC DNA]</scope>
    <source>
        <strain evidence="7 8">M0104</strain>
    </source>
</reference>
<dbReference type="Proteomes" id="UP000460715">
    <property type="component" value="Unassembled WGS sequence"/>
</dbReference>